<sequence length="170" mass="20199">MKKIILSISLVISIAFCLLFSCNTEVSAQDSQRFVYNKSYDNEIVYLCDSVTNILTPYLKYEFTYNQDGKMNSKKAFRWDLSGKQWLPYYLFTSTFVGDNEIQEFALWSNKSKDFTRNKEKVIFCKDEKLDRSIYISFRWNEKNEKWEVSNEEHLDNYIAMLINGSSKKK</sequence>
<dbReference type="Proteomes" id="UP001496674">
    <property type="component" value="Chromosome"/>
</dbReference>
<evidence type="ECO:0000313" key="3">
    <source>
        <dbReference type="Proteomes" id="UP001496674"/>
    </source>
</evidence>
<organism evidence="2 3">
    <name type="scientific">Bacteroides sedimenti</name>
    <dbReference type="NCBI Taxonomy" id="2136147"/>
    <lineage>
        <taxon>Bacteria</taxon>
        <taxon>Pseudomonadati</taxon>
        <taxon>Bacteroidota</taxon>
        <taxon>Bacteroidia</taxon>
        <taxon>Bacteroidales</taxon>
        <taxon>Bacteroidaceae</taxon>
        <taxon>Bacteroides</taxon>
    </lineage>
</organism>
<keyword evidence="3" id="KW-1185">Reference proteome</keyword>
<name>A0ABM8I7J9_9BACE</name>
<keyword evidence="1" id="KW-0732">Signal</keyword>
<dbReference type="InterPro" id="IPR024339">
    <property type="entry name" value="DUF3836"/>
</dbReference>
<feature type="chain" id="PRO_5045940120" description="DUF3836 domain-containing protein" evidence="1">
    <location>
        <begin position="29"/>
        <end position="170"/>
    </location>
</feature>
<gene>
    <name evidence="2" type="ORF">BSYN_03410</name>
</gene>
<dbReference type="PROSITE" id="PS51257">
    <property type="entry name" value="PROKAR_LIPOPROTEIN"/>
    <property type="match status" value="1"/>
</dbReference>
<evidence type="ECO:0000256" key="1">
    <source>
        <dbReference type="SAM" id="SignalP"/>
    </source>
</evidence>
<reference evidence="2 3" key="1">
    <citation type="submission" date="2023-04" db="EMBL/GenBank/DDBJ databases">
        <title>Draft genome sequence of acteroides sedimenti strain YN3PY1.</title>
        <authorList>
            <person name="Yoshida N."/>
        </authorList>
    </citation>
    <scope>NUCLEOTIDE SEQUENCE [LARGE SCALE GENOMIC DNA]</scope>
    <source>
        <strain evidence="2 3">YN3PY1</strain>
    </source>
</reference>
<accession>A0ABM8I7J9</accession>
<evidence type="ECO:0000313" key="2">
    <source>
        <dbReference type="EMBL" id="BEG98076.1"/>
    </source>
</evidence>
<protein>
    <recommendedName>
        <fullName evidence="4">DUF3836 domain-containing protein</fullName>
    </recommendedName>
</protein>
<dbReference type="EMBL" id="AP028055">
    <property type="protein sequence ID" value="BEG98076.1"/>
    <property type="molecule type" value="Genomic_DNA"/>
</dbReference>
<dbReference type="Gene3D" id="2.40.128.720">
    <property type="match status" value="1"/>
</dbReference>
<dbReference type="Pfam" id="PF12930">
    <property type="entry name" value="DUF3836"/>
    <property type="match status" value="1"/>
</dbReference>
<feature type="signal peptide" evidence="1">
    <location>
        <begin position="1"/>
        <end position="28"/>
    </location>
</feature>
<dbReference type="RefSeq" id="WP_353332715.1">
    <property type="nucleotide sequence ID" value="NZ_AP028055.1"/>
</dbReference>
<evidence type="ECO:0008006" key="4">
    <source>
        <dbReference type="Google" id="ProtNLM"/>
    </source>
</evidence>
<proteinExistence type="predicted"/>